<dbReference type="InterPro" id="IPR021647">
    <property type="entry name" value="CusF_Ec"/>
</dbReference>
<evidence type="ECO:0000313" key="3">
    <source>
        <dbReference type="Proteomes" id="UP001229486"/>
    </source>
</evidence>
<evidence type="ECO:0000313" key="2">
    <source>
        <dbReference type="EMBL" id="MDP9649853.1"/>
    </source>
</evidence>
<reference evidence="2" key="1">
    <citation type="submission" date="2023-07" db="EMBL/GenBank/DDBJ databases">
        <title>Sorghum-associated microbial communities from plants grown in Nebraska, USA.</title>
        <authorList>
            <person name="Schachtman D."/>
        </authorList>
    </citation>
    <scope>NUCLEOTIDE SEQUENCE</scope>
    <source>
        <strain evidence="2">DS1061</strain>
    </source>
</reference>
<dbReference type="Pfam" id="PF11604">
    <property type="entry name" value="CusF_Ec"/>
    <property type="match status" value="1"/>
</dbReference>
<evidence type="ECO:0000256" key="1">
    <source>
        <dbReference type="SAM" id="SignalP"/>
    </source>
</evidence>
<dbReference type="Gene3D" id="2.40.50.320">
    <property type="entry name" value="Copper binding periplasmic protein CusF"/>
    <property type="match status" value="1"/>
</dbReference>
<dbReference type="InterPro" id="IPR042230">
    <property type="entry name" value="CusF_sf"/>
</dbReference>
<proteinExistence type="predicted"/>
<gene>
    <name evidence="2" type="ORF">J2793_005321</name>
</gene>
<keyword evidence="1" id="KW-0732">Signal</keyword>
<feature type="signal peptide" evidence="1">
    <location>
        <begin position="1"/>
        <end position="42"/>
    </location>
</feature>
<accession>A0AB73IIK1</accession>
<comment type="caution">
    <text evidence="2">The sequence shown here is derived from an EMBL/GenBank/DDBJ whole genome shotgun (WGS) entry which is preliminary data.</text>
</comment>
<dbReference type="EMBL" id="JAURTK010000007">
    <property type="protein sequence ID" value="MDP9649853.1"/>
    <property type="molecule type" value="Genomic_DNA"/>
</dbReference>
<sequence length="136" mass="14434">MTRRTWLRPIFVNSTVGEVLMKNAIVSIVLACTVAVSATAYAAGDTDNINTAGGAQQGAADAKNDMSHGEVKKVDNAAGKLTIKHGPLKNLDMEAMTMVFKVKDPAMLSQVKAGDKIDFVAEEIDGALTVTKLQKQ</sequence>
<feature type="chain" id="PRO_5044490820" evidence="1">
    <location>
        <begin position="43"/>
        <end position="136"/>
    </location>
</feature>
<dbReference type="Proteomes" id="UP001229486">
    <property type="component" value="Unassembled WGS sequence"/>
</dbReference>
<protein>
    <submittedName>
        <fullName evidence="2">Cu/Ag efflux protein CusF</fullName>
    </submittedName>
</protein>
<dbReference type="AlphaFoldDB" id="A0AB73IIK1"/>
<organism evidence="2 3">
    <name type="scientific">Paraburkholderia caledonica</name>
    <dbReference type="NCBI Taxonomy" id="134536"/>
    <lineage>
        <taxon>Bacteria</taxon>
        <taxon>Pseudomonadati</taxon>
        <taxon>Pseudomonadota</taxon>
        <taxon>Betaproteobacteria</taxon>
        <taxon>Burkholderiales</taxon>
        <taxon>Burkholderiaceae</taxon>
        <taxon>Paraburkholderia</taxon>
    </lineage>
</organism>
<name>A0AB73IIK1_9BURK</name>